<accession>A0AAW8AP15</accession>
<name>A0AAW8AP15_KLEPN</name>
<evidence type="ECO:0000313" key="3">
    <source>
        <dbReference type="EMBL" id="MDP0970974.1"/>
    </source>
</evidence>
<dbReference type="PROSITE" id="PS50198">
    <property type="entry name" value="PPIC_PPIASE_2"/>
    <property type="match status" value="1"/>
</dbReference>
<feature type="non-terminal residue" evidence="3">
    <location>
        <position position="1"/>
    </location>
</feature>
<proteinExistence type="predicted"/>
<dbReference type="Proteomes" id="UP001244490">
    <property type="component" value="Unassembled WGS sequence"/>
</dbReference>
<evidence type="ECO:0000256" key="1">
    <source>
        <dbReference type="PROSITE-ProRule" id="PRU00278"/>
    </source>
</evidence>
<dbReference type="PANTHER" id="PTHR47637:SF1">
    <property type="entry name" value="CHAPERONE SURA"/>
    <property type="match status" value="1"/>
</dbReference>
<protein>
    <submittedName>
        <fullName evidence="3">Peptidylprolyl isomerase</fullName>
        <ecNumber evidence="3">5.2.1.8</ecNumber>
    </submittedName>
</protein>
<comment type="caution">
    <text evidence="3">The sequence shown here is derived from an EMBL/GenBank/DDBJ whole genome shotgun (WGS) entry which is preliminary data.</text>
</comment>
<feature type="domain" description="PpiC" evidence="2">
    <location>
        <begin position="36"/>
        <end position="120"/>
    </location>
</feature>
<evidence type="ECO:0000313" key="4">
    <source>
        <dbReference type="Proteomes" id="UP001244490"/>
    </source>
</evidence>
<evidence type="ECO:0000259" key="2">
    <source>
        <dbReference type="PROSITE" id="PS50198"/>
    </source>
</evidence>
<dbReference type="InterPro" id="IPR050280">
    <property type="entry name" value="OMP_Chaperone_SurA"/>
</dbReference>
<dbReference type="InterPro" id="IPR046357">
    <property type="entry name" value="PPIase_dom_sf"/>
</dbReference>
<dbReference type="InterPro" id="IPR000297">
    <property type="entry name" value="PPIase_PpiC"/>
</dbReference>
<feature type="non-terminal residue" evidence="3">
    <location>
        <position position="120"/>
    </location>
</feature>
<keyword evidence="1" id="KW-0697">Rotamase</keyword>
<organism evidence="3 4">
    <name type="scientific">Klebsiella pneumoniae</name>
    <dbReference type="NCBI Taxonomy" id="573"/>
    <lineage>
        <taxon>Bacteria</taxon>
        <taxon>Pseudomonadati</taxon>
        <taxon>Pseudomonadota</taxon>
        <taxon>Gammaproteobacteria</taxon>
        <taxon>Enterobacterales</taxon>
        <taxon>Enterobacteriaceae</taxon>
        <taxon>Klebsiella/Raoultella group</taxon>
        <taxon>Klebsiella</taxon>
        <taxon>Klebsiella pneumoniae complex</taxon>
    </lineage>
</organism>
<sequence>MMTERVREREVQGRIRVSDAEIDAWIDKKRAALEQGGQINLAQVLVSVPEGAPQSLVDERRAIAQAALVRVQGGEDFAKVAREVSEDGNKARGGQIGLRPADRLPDIFVEAVKGLKTGDV</sequence>
<dbReference type="EMBL" id="JAUUIA010000145">
    <property type="protein sequence ID" value="MDP0970974.1"/>
    <property type="molecule type" value="Genomic_DNA"/>
</dbReference>
<dbReference type="Pfam" id="PF00639">
    <property type="entry name" value="Rotamase"/>
    <property type="match status" value="1"/>
</dbReference>
<dbReference type="GO" id="GO:0003755">
    <property type="term" value="F:peptidyl-prolyl cis-trans isomerase activity"/>
    <property type="evidence" value="ECO:0007669"/>
    <property type="project" value="UniProtKB-KW"/>
</dbReference>
<dbReference type="PANTHER" id="PTHR47637">
    <property type="entry name" value="CHAPERONE SURA"/>
    <property type="match status" value="1"/>
</dbReference>
<reference evidence="3" key="1">
    <citation type="submission" date="2023-07" db="EMBL/GenBank/DDBJ databases">
        <authorList>
            <person name="Peng Z."/>
        </authorList>
    </citation>
    <scope>NUCLEOTIDE SEQUENCE</scope>
    <source>
        <strain evidence="3">KP219</strain>
    </source>
</reference>
<keyword evidence="1 3" id="KW-0413">Isomerase</keyword>
<gene>
    <name evidence="3" type="ORF">Q6294_28910</name>
</gene>
<dbReference type="EC" id="5.2.1.8" evidence="3"/>
<dbReference type="RefSeq" id="WP_305202205.1">
    <property type="nucleotide sequence ID" value="NZ_JAUUIA010000145.1"/>
</dbReference>
<dbReference type="AlphaFoldDB" id="A0AAW8AP15"/>
<dbReference type="Gene3D" id="3.10.50.40">
    <property type="match status" value="1"/>
</dbReference>
<dbReference type="SUPFAM" id="SSF54534">
    <property type="entry name" value="FKBP-like"/>
    <property type="match status" value="1"/>
</dbReference>